<dbReference type="InterPro" id="IPR011344">
    <property type="entry name" value="ssDNA-bd"/>
</dbReference>
<evidence type="ECO:0000256" key="2">
    <source>
        <dbReference type="PIRNR" id="PIRNR002070"/>
    </source>
</evidence>
<dbReference type="CDD" id="cd04496">
    <property type="entry name" value="SSB_OBF"/>
    <property type="match status" value="1"/>
</dbReference>
<dbReference type="RefSeq" id="WP_353568085.1">
    <property type="nucleotide sequence ID" value="NZ_BAABRI010000019.1"/>
</dbReference>
<dbReference type="PROSITE" id="PS50935">
    <property type="entry name" value="SSB"/>
    <property type="match status" value="1"/>
</dbReference>
<dbReference type="Pfam" id="PF00436">
    <property type="entry name" value="SSB"/>
    <property type="match status" value="1"/>
</dbReference>
<dbReference type="Gene3D" id="2.40.50.140">
    <property type="entry name" value="Nucleic acid-binding proteins"/>
    <property type="match status" value="1"/>
</dbReference>
<evidence type="ECO:0000256" key="1">
    <source>
        <dbReference type="ARBA" id="ARBA00023125"/>
    </source>
</evidence>
<protein>
    <recommendedName>
        <fullName evidence="2">Single-stranded DNA-binding protein</fullName>
    </recommendedName>
</protein>
<sequence>MIDMNQLTITGNLVANPETQQAGEATVTRARLIHTESYKDRESGEWKKGEPMAIDFEIWNGYGEAFAKAATKGAAVLIEGRIRPNNYTRKEDGVTVYGYRVRVDRWQIVAKPGARPAAKGQARTRRGKGASAANG</sequence>
<organism evidence="4 5">
    <name type="scientific">Haloferula sargassicola</name>
    <dbReference type="NCBI Taxonomy" id="490096"/>
    <lineage>
        <taxon>Bacteria</taxon>
        <taxon>Pseudomonadati</taxon>
        <taxon>Verrucomicrobiota</taxon>
        <taxon>Verrucomicrobiia</taxon>
        <taxon>Verrucomicrobiales</taxon>
        <taxon>Verrucomicrobiaceae</taxon>
        <taxon>Haloferula</taxon>
    </lineage>
</organism>
<name>A0ABP9UR06_9BACT</name>
<dbReference type="InterPro" id="IPR000424">
    <property type="entry name" value="Primosome_PriB/ssb"/>
</dbReference>
<dbReference type="Proteomes" id="UP001476282">
    <property type="component" value="Unassembled WGS sequence"/>
</dbReference>
<proteinExistence type="predicted"/>
<feature type="region of interest" description="Disordered" evidence="3">
    <location>
        <begin position="112"/>
        <end position="135"/>
    </location>
</feature>
<dbReference type="GO" id="GO:0003677">
    <property type="term" value="F:DNA binding"/>
    <property type="evidence" value="ECO:0007669"/>
    <property type="project" value="UniProtKB-KW"/>
</dbReference>
<keyword evidence="1 2" id="KW-0238">DNA-binding</keyword>
<gene>
    <name evidence="4" type="ORF">Hsar01_03223</name>
</gene>
<dbReference type="PIRSF" id="PIRSF002070">
    <property type="entry name" value="SSB"/>
    <property type="match status" value="1"/>
</dbReference>
<accession>A0ABP9UR06</accession>
<evidence type="ECO:0000313" key="4">
    <source>
        <dbReference type="EMBL" id="GAA5483986.1"/>
    </source>
</evidence>
<dbReference type="EMBL" id="BAABRI010000019">
    <property type="protein sequence ID" value="GAA5483986.1"/>
    <property type="molecule type" value="Genomic_DNA"/>
</dbReference>
<dbReference type="SUPFAM" id="SSF50249">
    <property type="entry name" value="Nucleic acid-binding proteins"/>
    <property type="match status" value="1"/>
</dbReference>
<evidence type="ECO:0000256" key="3">
    <source>
        <dbReference type="SAM" id="MobiDB-lite"/>
    </source>
</evidence>
<reference evidence="4 5" key="1">
    <citation type="submission" date="2024-02" db="EMBL/GenBank/DDBJ databases">
        <title>Haloferula sargassicola NBRC 104335.</title>
        <authorList>
            <person name="Ichikawa N."/>
            <person name="Katano-Makiyama Y."/>
            <person name="Hidaka K."/>
        </authorList>
    </citation>
    <scope>NUCLEOTIDE SEQUENCE [LARGE SCALE GENOMIC DNA]</scope>
    <source>
        <strain evidence="4 5">NBRC 104335</strain>
    </source>
</reference>
<evidence type="ECO:0000313" key="5">
    <source>
        <dbReference type="Proteomes" id="UP001476282"/>
    </source>
</evidence>
<dbReference type="InterPro" id="IPR012340">
    <property type="entry name" value="NA-bd_OB-fold"/>
</dbReference>
<keyword evidence="5" id="KW-1185">Reference proteome</keyword>
<comment type="caution">
    <text evidence="4">The sequence shown here is derived from an EMBL/GenBank/DDBJ whole genome shotgun (WGS) entry which is preliminary data.</text>
</comment>